<dbReference type="InterPro" id="IPR024596">
    <property type="entry name" value="RNApol_su_b/EpuA"/>
</dbReference>
<reference evidence="2 3" key="1">
    <citation type="submission" date="2024-09" db="EMBL/GenBank/DDBJ databases">
        <title>Paenibacillus zeirhizospherea sp. nov., isolated from surface of the maize (Zea mays) roots in a horticulture field, Hungary.</title>
        <authorList>
            <person name="Marton D."/>
            <person name="Farkas M."/>
            <person name="Bedics A."/>
            <person name="Toth E."/>
            <person name="Tancsics A."/>
            <person name="Boka K."/>
            <person name="Maroti G."/>
            <person name="Kriszt B."/>
            <person name="Cserhati M."/>
        </authorList>
    </citation>
    <scope>NUCLEOTIDE SEQUENCE [LARGE SCALE GENOMIC DNA]</scope>
    <source>
        <strain evidence="2 3">KCTC 33519</strain>
    </source>
</reference>
<keyword evidence="1" id="KW-0472">Membrane</keyword>
<name>A0ABV5AUC1_9BACL</name>
<protein>
    <submittedName>
        <fullName evidence="2">DNA-directed RNA polymerase subunit beta</fullName>
    </submittedName>
</protein>
<dbReference type="GO" id="GO:0000428">
    <property type="term" value="C:DNA-directed RNA polymerase complex"/>
    <property type="evidence" value="ECO:0007669"/>
    <property type="project" value="UniProtKB-KW"/>
</dbReference>
<dbReference type="RefSeq" id="WP_375354649.1">
    <property type="nucleotide sequence ID" value="NZ_JBHHMI010000005.1"/>
</dbReference>
<feature type="transmembrane region" description="Helical" evidence="1">
    <location>
        <begin position="21"/>
        <end position="43"/>
    </location>
</feature>
<sequence>MMTEQKETAAVQKSVWRIARHFVIPLLLVISLLGGMIAGYVVVGKHSLEDVFNIATWRHVFDLVFAP</sequence>
<accession>A0ABV5AUC1</accession>
<keyword evidence="2" id="KW-0804">Transcription</keyword>
<evidence type="ECO:0000313" key="3">
    <source>
        <dbReference type="Proteomes" id="UP001580346"/>
    </source>
</evidence>
<organism evidence="2 3">
    <name type="scientific">Paenibacillus enshidis</name>
    <dbReference type="NCBI Taxonomy" id="1458439"/>
    <lineage>
        <taxon>Bacteria</taxon>
        <taxon>Bacillati</taxon>
        <taxon>Bacillota</taxon>
        <taxon>Bacilli</taxon>
        <taxon>Bacillales</taxon>
        <taxon>Paenibacillaceae</taxon>
        <taxon>Paenibacillus</taxon>
    </lineage>
</organism>
<comment type="caution">
    <text evidence="2">The sequence shown here is derived from an EMBL/GenBank/DDBJ whole genome shotgun (WGS) entry which is preliminary data.</text>
</comment>
<dbReference type="EMBL" id="JBHHMI010000005">
    <property type="protein sequence ID" value="MFB5266756.1"/>
    <property type="molecule type" value="Genomic_DNA"/>
</dbReference>
<keyword evidence="3" id="KW-1185">Reference proteome</keyword>
<keyword evidence="1" id="KW-0812">Transmembrane</keyword>
<evidence type="ECO:0000313" key="2">
    <source>
        <dbReference type="EMBL" id="MFB5266756.1"/>
    </source>
</evidence>
<dbReference type="Proteomes" id="UP001580346">
    <property type="component" value="Unassembled WGS sequence"/>
</dbReference>
<keyword evidence="1" id="KW-1133">Transmembrane helix</keyword>
<evidence type="ECO:0000256" key="1">
    <source>
        <dbReference type="SAM" id="Phobius"/>
    </source>
</evidence>
<proteinExistence type="predicted"/>
<dbReference type="Pfam" id="PF11772">
    <property type="entry name" value="EpuA"/>
    <property type="match status" value="1"/>
</dbReference>
<gene>
    <name evidence="2" type="ORF">ACE41H_08145</name>
</gene>
<keyword evidence="2" id="KW-0240">DNA-directed RNA polymerase</keyword>